<protein>
    <recommendedName>
        <fullName evidence="3">Pentapeptide repeat-containing protein</fullName>
    </recommendedName>
</protein>
<dbReference type="RefSeq" id="WP_348266472.1">
    <property type="nucleotide sequence ID" value="NZ_CP121194.1"/>
</dbReference>
<accession>A0AAU7D369</accession>
<dbReference type="EMBL" id="CP121194">
    <property type="protein sequence ID" value="XBH08963.1"/>
    <property type="molecule type" value="Genomic_DNA"/>
</dbReference>
<dbReference type="KEGG" id="epl:P4G45_10705"/>
<sequence length="106" mass="11680">MFCFVIDLRFRFCFQDFFFDDFFFHDLSLFADDGARSEITQPGMSDHSFDWHDVLVGGSFFGQAETCDLKTVEEQAGAFAVDGAGGNALKNLGDGGQNGAAVFDPR</sequence>
<proteinExistence type="predicted"/>
<evidence type="ECO:0000313" key="1">
    <source>
        <dbReference type="EMBL" id="XBH08963.1"/>
    </source>
</evidence>
<dbReference type="AlphaFoldDB" id="A0AAU7CU09"/>
<accession>A0AAU7CU09</accession>
<organism evidence="1">
    <name type="scientific">Edaphobacter paludis</name>
    <dbReference type="NCBI Taxonomy" id="3035702"/>
    <lineage>
        <taxon>Bacteria</taxon>
        <taxon>Pseudomonadati</taxon>
        <taxon>Acidobacteriota</taxon>
        <taxon>Terriglobia</taxon>
        <taxon>Terriglobales</taxon>
        <taxon>Acidobacteriaceae</taxon>
        <taxon>Edaphobacter</taxon>
    </lineage>
</organism>
<reference evidence="1" key="1">
    <citation type="submission" date="2023-03" db="EMBL/GenBank/DDBJ databases">
        <title>Edaphobacter sp.</title>
        <authorList>
            <person name="Huber K.J."/>
            <person name="Papendorf J."/>
            <person name="Pilke C."/>
            <person name="Bunk B."/>
            <person name="Sproeer C."/>
            <person name="Pester M."/>
        </authorList>
    </citation>
    <scope>NUCLEOTIDE SEQUENCE</scope>
    <source>
        <strain evidence="1">DSM 109919</strain>
        <strain evidence="2">DSM 109920</strain>
    </source>
</reference>
<name>A0AAU7CU09_9BACT</name>
<gene>
    <name evidence="1" type="ORF">P4G45_10705</name>
    <name evidence="2" type="ORF">P8936_10675</name>
</gene>
<evidence type="ECO:0008006" key="3">
    <source>
        <dbReference type="Google" id="ProtNLM"/>
    </source>
</evidence>
<dbReference type="EMBL" id="CP121195">
    <property type="protein sequence ID" value="XBH12173.1"/>
    <property type="molecule type" value="Genomic_DNA"/>
</dbReference>
<evidence type="ECO:0000313" key="2">
    <source>
        <dbReference type="EMBL" id="XBH12173.1"/>
    </source>
</evidence>